<sequence length="399" mass="47246">MTVSKHKMKILEEIIEFENENTELDFKAIQYDKIKFENLLKDLISMANAKTENDRFIIVGLKHKPNGERQFLGINNDFIDEASYQQLVHNNIEPELNFDYFPFEFKDKKFGVFKIFGCIDPPYMMKKDFGKLKAGESFIRKGSHQTRILRKDIDYFIERKISKGYFNGEISVYTHQLGNKEFNIKHIPFKDKPSEKARLEITKLIKEKEIVENSNDKNLLFKGLNFNHSYIVPTPYEKRNLETLKENLEQLDKTYEDDDEYFIYEESANKFNFKIFNHSEKYIEDASIELKIDKKNIFVCNKIISKPVKYNHFLDLHSSPTNSFSYENMNYPTVKETEKEYIITEIIGDLKHQIEQDVFTVPLRILLNPDPTEKKAFVQIKIFGKNLKTPITEELILIF</sequence>
<evidence type="ECO:0000313" key="3">
    <source>
        <dbReference type="Proteomes" id="UP000326509"/>
    </source>
</evidence>
<evidence type="ECO:0000259" key="1">
    <source>
        <dbReference type="Pfam" id="PF04326"/>
    </source>
</evidence>
<dbReference type="AlphaFoldDB" id="A0A5J4ITT1"/>
<evidence type="ECO:0000313" key="2">
    <source>
        <dbReference type="EMBL" id="GER57956.1"/>
    </source>
</evidence>
<keyword evidence="3" id="KW-1185">Reference proteome</keyword>
<reference evidence="2 3" key="1">
    <citation type="submission" date="2019-08" db="EMBL/GenBank/DDBJ databases">
        <title>Draft genome sequence of Ulvibacter marinus type strain NBRC 109484.</title>
        <authorList>
            <person name="Kawano K."/>
            <person name="Ushijima N."/>
            <person name="Kihara M."/>
            <person name="Itoh H."/>
        </authorList>
    </citation>
    <scope>NUCLEOTIDE SEQUENCE [LARGE SCALE GENOMIC DNA]</scope>
    <source>
        <strain evidence="2 3">NBRC 109484</strain>
    </source>
</reference>
<dbReference type="InterPro" id="IPR007421">
    <property type="entry name" value="Schlafen_AlbA_2_dom"/>
</dbReference>
<feature type="domain" description="Schlafen AlbA-2" evidence="1">
    <location>
        <begin position="20"/>
        <end position="147"/>
    </location>
</feature>
<dbReference type="Proteomes" id="UP000326509">
    <property type="component" value="Unassembled WGS sequence"/>
</dbReference>
<dbReference type="Gene3D" id="3.30.950.30">
    <property type="entry name" value="Schlafen, AAA domain"/>
    <property type="match status" value="1"/>
</dbReference>
<gene>
    <name evidence="2" type="ORF">ULMA_00640</name>
</gene>
<proteinExistence type="predicted"/>
<comment type="caution">
    <text evidence="2">The sequence shown here is derived from an EMBL/GenBank/DDBJ whole genome shotgun (WGS) entry which is preliminary data.</text>
</comment>
<protein>
    <recommendedName>
        <fullName evidence="1">Schlafen AlbA-2 domain-containing protein</fullName>
    </recommendedName>
</protein>
<dbReference type="Pfam" id="PF04326">
    <property type="entry name" value="SLFN_AlbA_2"/>
    <property type="match status" value="1"/>
</dbReference>
<dbReference type="InterPro" id="IPR038461">
    <property type="entry name" value="Schlafen_AlbA_2_dom_sf"/>
</dbReference>
<organism evidence="2 3">
    <name type="scientific">Patiriisocius marinus</name>
    <dbReference type="NCBI Taxonomy" id="1397112"/>
    <lineage>
        <taxon>Bacteria</taxon>
        <taxon>Pseudomonadati</taxon>
        <taxon>Bacteroidota</taxon>
        <taxon>Flavobacteriia</taxon>
        <taxon>Flavobacteriales</taxon>
        <taxon>Flavobacteriaceae</taxon>
        <taxon>Patiriisocius</taxon>
    </lineage>
</organism>
<accession>A0A5J4ITT1</accession>
<dbReference type="EMBL" id="BKCG01000001">
    <property type="protein sequence ID" value="GER57956.1"/>
    <property type="molecule type" value="Genomic_DNA"/>
</dbReference>
<name>A0A5J4ITT1_9FLAO</name>